<feature type="domain" description="Nudix hydrolase" evidence="3">
    <location>
        <begin position="9"/>
        <end position="141"/>
    </location>
</feature>
<name>A0A1F8BDT7_9BACT</name>
<dbReference type="CDD" id="cd04678">
    <property type="entry name" value="NUDIX_MTH2_Nudt15"/>
    <property type="match status" value="1"/>
</dbReference>
<dbReference type="InterPro" id="IPR020084">
    <property type="entry name" value="NUDIX_hydrolase_CS"/>
</dbReference>
<dbReference type="InterPro" id="IPR020476">
    <property type="entry name" value="Nudix_hydrolase"/>
</dbReference>
<dbReference type="FunFam" id="3.90.79.10:FF:000060">
    <property type="entry name" value="Nudix hydrolase 1"/>
    <property type="match status" value="1"/>
</dbReference>
<dbReference type="PROSITE" id="PS00893">
    <property type="entry name" value="NUDIX_BOX"/>
    <property type="match status" value="1"/>
</dbReference>
<organism evidence="4 5">
    <name type="scientific">Candidatus Woesebacteria bacterium RIFCSPLOWO2_01_FULL_39_21</name>
    <dbReference type="NCBI Taxonomy" id="1802519"/>
    <lineage>
        <taxon>Bacteria</taxon>
        <taxon>Candidatus Woeseibacteriota</taxon>
    </lineage>
</organism>
<dbReference type="GO" id="GO:0016787">
    <property type="term" value="F:hydrolase activity"/>
    <property type="evidence" value="ECO:0007669"/>
    <property type="project" value="UniProtKB-KW"/>
</dbReference>
<dbReference type="STRING" id="1802519.A2961_05095"/>
<dbReference type="SUPFAM" id="SSF55811">
    <property type="entry name" value="Nudix"/>
    <property type="match status" value="1"/>
</dbReference>
<dbReference type="Pfam" id="PF00293">
    <property type="entry name" value="NUDIX"/>
    <property type="match status" value="1"/>
</dbReference>
<evidence type="ECO:0000259" key="3">
    <source>
        <dbReference type="PROSITE" id="PS51462"/>
    </source>
</evidence>
<dbReference type="InterPro" id="IPR015797">
    <property type="entry name" value="NUDIX_hydrolase-like_dom_sf"/>
</dbReference>
<evidence type="ECO:0000256" key="2">
    <source>
        <dbReference type="RuleBase" id="RU003476"/>
    </source>
</evidence>
<accession>A0A1F8BDT7</accession>
<keyword evidence="1 2" id="KW-0378">Hydrolase</keyword>
<evidence type="ECO:0000256" key="1">
    <source>
        <dbReference type="ARBA" id="ARBA00022801"/>
    </source>
</evidence>
<sequence length="143" mass="16428">MKRGKKDHIPKVGIGIMILKDKKVLLAKRKGSHGEGEFAFPGGHLEFGESFEQCARRETKEETGIEIDNVRFQFLANVKKYVGKHYVHVGLLADWKSGEAKVLEPDYSESWNWYSLNNLPSPIFEMCKLSFESLKTKKIYFDS</sequence>
<dbReference type="EMBL" id="MGHF01000029">
    <property type="protein sequence ID" value="OGM62120.1"/>
    <property type="molecule type" value="Genomic_DNA"/>
</dbReference>
<gene>
    <name evidence="4" type="ORF">A2961_05095</name>
</gene>
<dbReference type="Proteomes" id="UP000177082">
    <property type="component" value="Unassembled WGS sequence"/>
</dbReference>
<proteinExistence type="inferred from homology"/>
<dbReference type="PANTHER" id="PTHR16099:SF5">
    <property type="entry name" value="NUCLEOTIDE TRIPHOSPHATE DIPHOSPHATASE NUDT15"/>
    <property type="match status" value="1"/>
</dbReference>
<dbReference type="AlphaFoldDB" id="A0A1F8BDT7"/>
<dbReference type="PROSITE" id="PS51462">
    <property type="entry name" value="NUDIX"/>
    <property type="match status" value="1"/>
</dbReference>
<evidence type="ECO:0000313" key="5">
    <source>
        <dbReference type="Proteomes" id="UP000177082"/>
    </source>
</evidence>
<comment type="similarity">
    <text evidence="2">Belongs to the Nudix hydrolase family.</text>
</comment>
<evidence type="ECO:0000313" key="4">
    <source>
        <dbReference type="EMBL" id="OGM62120.1"/>
    </source>
</evidence>
<comment type="caution">
    <text evidence="4">The sequence shown here is derived from an EMBL/GenBank/DDBJ whole genome shotgun (WGS) entry which is preliminary data.</text>
</comment>
<dbReference type="InterPro" id="IPR000086">
    <property type="entry name" value="NUDIX_hydrolase_dom"/>
</dbReference>
<protein>
    <recommendedName>
        <fullName evidence="3">Nudix hydrolase domain-containing protein</fullName>
    </recommendedName>
</protein>
<dbReference type="PANTHER" id="PTHR16099">
    <property type="entry name" value="8-OXO-DGTP DIPHOSPHATES NUDT15"/>
    <property type="match status" value="1"/>
</dbReference>
<dbReference type="PRINTS" id="PR00502">
    <property type="entry name" value="NUDIXFAMILY"/>
</dbReference>
<dbReference type="Gene3D" id="3.90.79.10">
    <property type="entry name" value="Nucleoside Triphosphate Pyrophosphohydrolase"/>
    <property type="match status" value="1"/>
</dbReference>
<reference evidence="4 5" key="1">
    <citation type="journal article" date="2016" name="Nat. Commun.">
        <title>Thousands of microbial genomes shed light on interconnected biogeochemical processes in an aquifer system.</title>
        <authorList>
            <person name="Anantharaman K."/>
            <person name="Brown C.T."/>
            <person name="Hug L.A."/>
            <person name="Sharon I."/>
            <person name="Castelle C.J."/>
            <person name="Probst A.J."/>
            <person name="Thomas B.C."/>
            <person name="Singh A."/>
            <person name="Wilkins M.J."/>
            <person name="Karaoz U."/>
            <person name="Brodie E.L."/>
            <person name="Williams K.H."/>
            <person name="Hubbard S.S."/>
            <person name="Banfield J.F."/>
        </authorList>
    </citation>
    <scope>NUCLEOTIDE SEQUENCE [LARGE SCALE GENOMIC DNA]</scope>
</reference>